<keyword evidence="6" id="KW-1185">Reference proteome</keyword>
<reference evidence="7" key="2">
    <citation type="submission" date="2025-08" db="UniProtKB">
        <authorList>
            <consortium name="RefSeq"/>
        </authorList>
    </citation>
    <scope>IDENTIFICATION</scope>
    <source>
        <tissue evidence="7">Blood</tissue>
    </source>
</reference>
<feature type="region of interest" description="Disordered" evidence="3">
    <location>
        <begin position="1366"/>
        <end position="1388"/>
    </location>
</feature>
<feature type="region of interest" description="Disordered" evidence="3">
    <location>
        <begin position="1091"/>
        <end position="1111"/>
    </location>
</feature>
<feature type="compositionally biased region" description="Polar residues" evidence="3">
    <location>
        <begin position="912"/>
        <end position="929"/>
    </location>
</feature>
<dbReference type="NCBIfam" id="NF040941">
    <property type="entry name" value="GGGWT_bact"/>
    <property type="match status" value="1"/>
</dbReference>
<dbReference type="Gene3D" id="3.90.215.10">
    <property type="entry name" value="Gamma Fibrinogen, chain A, domain 1"/>
    <property type="match status" value="1"/>
</dbReference>
<dbReference type="SMART" id="SM00186">
    <property type="entry name" value="FBG"/>
    <property type="match status" value="1"/>
</dbReference>
<gene>
    <name evidence="7" type="primary">fgl2b</name>
</gene>
<feature type="region of interest" description="Disordered" evidence="3">
    <location>
        <begin position="114"/>
        <end position="135"/>
    </location>
</feature>
<feature type="compositionally biased region" description="Basic and acidic residues" evidence="3">
    <location>
        <begin position="901"/>
        <end position="910"/>
    </location>
</feature>
<dbReference type="KEGG" id="ipu:108269160"/>
<feature type="region of interest" description="Disordered" evidence="3">
    <location>
        <begin position="518"/>
        <end position="543"/>
    </location>
</feature>
<feature type="region of interest" description="Disordered" evidence="3">
    <location>
        <begin position="729"/>
        <end position="753"/>
    </location>
</feature>
<keyword evidence="4" id="KW-0732">Signal</keyword>
<dbReference type="Proteomes" id="UP000221080">
    <property type="component" value="Chromosome 8"/>
</dbReference>
<feature type="compositionally biased region" description="Polar residues" evidence="3">
    <location>
        <begin position="940"/>
        <end position="951"/>
    </location>
</feature>
<dbReference type="CDD" id="cd00087">
    <property type="entry name" value="FReD"/>
    <property type="match status" value="1"/>
</dbReference>
<dbReference type="Pfam" id="PF00147">
    <property type="entry name" value="Fibrinogen_C"/>
    <property type="match status" value="1"/>
</dbReference>
<feature type="coiled-coil region" evidence="2">
    <location>
        <begin position="67"/>
        <end position="94"/>
    </location>
</feature>
<feature type="region of interest" description="Disordered" evidence="3">
    <location>
        <begin position="376"/>
        <end position="405"/>
    </location>
</feature>
<evidence type="ECO:0000256" key="1">
    <source>
        <dbReference type="ARBA" id="ARBA00023157"/>
    </source>
</evidence>
<dbReference type="OMA" id="ANESQHY"/>
<dbReference type="InterPro" id="IPR036056">
    <property type="entry name" value="Fibrinogen-like_C"/>
</dbReference>
<name>A0A2D0RIB0_ICTPU</name>
<dbReference type="GO" id="GO:0005615">
    <property type="term" value="C:extracellular space"/>
    <property type="evidence" value="ECO:0007669"/>
    <property type="project" value="TreeGrafter"/>
</dbReference>
<dbReference type="PROSITE" id="PS00514">
    <property type="entry name" value="FIBRINOGEN_C_1"/>
    <property type="match status" value="1"/>
</dbReference>
<dbReference type="InterPro" id="IPR050373">
    <property type="entry name" value="Fibrinogen_C-term_domain"/>
</dbReference>
<feature type="region of interest" description="Disordered" evidence="3">
    <location>
        <begin position="863"/>
        <end position="960"/>
    </location>
</feature>
<dbReference type="GeneID" id="108269160"/>
<feature type="region of interest" description="Disordered" evidence="3">
    <location>
        <begin position="674"/>
        <end position="715"/>
    </location>
</feature>
<organism evidence="6 7">
    <name type="scientific">Ictalurus punctatus</name>
    <name type="common">Channel catfish</name>
    <name type="synonym">Silurus punctatus</name>
    <dbReference type="NCBI Taxonomy" id="7998"/>
    <lineage>
        <taxon>Eukaryota</taxon>
        <taxon>Metazoa</taxon>
        <taxon>Chordata</taxon>
        <taxon>Craniata</taxon>
        <taxon>Vertebrata</taxon>
        <taxon>Euteleostomi</taxon>
        <taxon>Actinopterygii</taxon>
        <taxon>Neopterygii</taxon>
        <taxon>Teleostei</taxon>
        <taxon>Ostariophysi</taxon>
        <taxon>Siluriformes</taxon>
        <taxon>Ictaluridae</taxon>
        <taxon>Ictalurus</taxon>
    </lineage>
</organism>
<dbReference type="CTD" id="100001116"/>
<protein>
    <submittedName>
        <fullName evidence="7">Uncharacterized protein fgl2b</fullName>
    </submittedName>
</protein>
<feature type="region of interest" description="Disordered" evidence="3">
    <location>
        <begin position="1128"/>
        <end position="1154"/>
    </location>
</feature>
<feature type="compositionally biased region" description="Basic and acidic residues" evidence="3">
    <location>
        <begin position="333"/>
        <end position="345"/>
    </location>
</feature>
<feature type="compositionally biased region" description="Polar residues" evidence="3">
    <location>
        <begin position="156"/>
        <end position="179"/>
    </location>
</feature>
<feature type="region of interest" description="Disordered" evidence="3">
    <location>
        <begin position="625"/>
        <end position="644"/>
    </location>
</feature>
<feature type="compositionally biased region" description="Polar residues" evidence="3">
    <location>
        <begin position="1268"/>
        <end position="1277"/>
    </location>
</feature>
<feature type="compositionally biased region" description="Polar residues" evidence="3">
    <location>
        <begin position="1448"/>
        <end position="1461"/>
    </location>
</feature>
<feature type="compositionally biased region" description="Polar residues" evidence="3">
    <location>
        <begin position="523"/>
        <end position="543"/>
    </location>
</feature>
<feature type="domain" description="Fibrinogen C-terminal" evidence="5">
    <location>
        <begin position="1461"/>
        <end position="1694"/>
    </location>
</feature>
<evidence type="ECO:0000313" key="6">
    <source>
        <dbReference type="Proteomes" id="UP000221080"/>
    </source>
</evidence>
<feature type="compositionally biased region" description="Polar residues" evidence="3">
    <location>
        <begin position="674"/>
        <end position="710"/>
    </location>
</feature>
<dbReference type="OrthoDB" id="8959842at2759"/>
<keyword evidence="2" id="KW-0175">Coiled coil</keyword>
<dbReference type="PROSITE" id="PS51406">
    <property type="entry name" value="FIBRINOGEN_C_2"/>
    <property type="match status" value="1"/>
</dbReference>
<proteinExistence type="predicted"/>
<evidence type="ECO:0000313" key="7">
    <source>
        <dbReference type="RefSeq" id="XP_017330263.1"/>
    </source>
</evidence>
<dbReference type="InterPro" id="IPR002181">
    <property type="entry name" value="Fibrinogen_a/b/g_C_dom"/>
</dbReference>
<feature type="compositionally biased region" description="Basic and acidic residues" evidence="3">
    <location>
        <begin position="122"/>
        <end position="134"/>
    </location>
</feature>
<dbReference type="RefSeq" id="XP_017330263.1">
    <property type="nucleotide sequence ID" value="XM_017474774.3"/>
</dbReference>
<evidence type="ECO:0000256" key="3">
    <source>
        <dbReference type="SAM" id="MobiDB-lite"/>
    </source>
</evidence>
<keyword evidence="1" id="KW-1015">Disulfide bond</keyword>
<feature type="chain" id="PRO_5012406750" evidence="4">
    <location>
        <begin position="19"/>
        <end position="1699"/>
    </location>
</feature>
<feature type="signal peptide" evidence="4">
    <location>
        <begin position="1"/>
        <end position="18"/>
    </location>
</feature>
<feature type="compositionally biased region" description="Basic and acidic residues" evidence="3">
    <location>
        <begin position="1132"/>
        <end position="1141"/>
    </location>
</feature>
<feature type="compositionally biased region" description="Acidic residues" evidence="3">
    <location>
        <begin position="280"/>
        <end position="292"/>
    </location>
</feature>
<reference evidence="6" key="1">
    <citation type="journal article" date="2016" name="Nat. Commun.">
        <title>The channel catfish genome sequence provides insights into the evolution of scale formation in teleosts.</title>
        <authorList>
            <person name="Liu Z."/>
            <person name="Liu S."/>
            <person name="Yao J."/>
            <person name="Bao L."/>
            <person name="Zhang J."/>
            <person name="Li Y."/>
            <person name="Jiang C."/>
            <person name="Sun L."/>
            <person name="Wang R."/>
            <person name="Zhang Y."/>
            <person name="Zhou T."/>
            <person name="Zeng Q."/>
            <person name="Fu Q."/>
            <person name="Gao S."/>
            <person name="Li N."/>
            <person name="Koren S."/>
            <person name="Jiang Y."/>
            <person name="Zimin A."/>
            <person name="Xu P."/>
            <person name="Phillippy A.M."/>
            <person name="Geng X."/>
            <person name="Song L."/>
            <person name="Sun F."/>
            <person name="Li C."/>
            <person name="Wang X."/>
            <person name="Chen A."/>
            <person name="Jin Y."/>
            <person name="Yuan Z."/>
            <person name="Yang Y."/>
            <person name="Tan S."/>
            <person name="Peatman E."/>
            <person name="Lu J."/>
            <person name="Qin Z."/>
            <person name="Dunham R."/>
            <person name="Li Z."/>
            <person name="Sonstegard T."/>
            <person name="Feng J."/>
            <person name="Danzmann R.G."/>
            <person name="Schroeder S."/>
            <person name="Scheffler B."/>
            <person name="Duke M.V."/>
            <person name="Ballard L."/>
            <person name="Kucuktas H."/>
            <person name="Kaltenboeck L."/>
            <person name="Liu H."/>
            <person name="Armbruster J."/>
            <person name="Xie Y."/>
            <person name="Kirby M.L."/>
            <person name="Tian Y."/>
            <person name="Flanagan M.E."/>
            <person name="Mu W."/>
            <person name="Waldbieser G.C."/>
        </authorList>
    </citation>
    <scope>NUCLEOTIDE SEQUENCE [LARGE SCALE GENOMIC DNA]</scope>
    <source>
        <strain evidence="6">SDA103</strain>
    </source>
</reference>
<feature type="compositionally biased region" description="Basic and acidic residues" evidence="3">
    <location>
        <begin position="293"/>
        <end position="311"/>
    </location>
</feature>
<sequence length="1699" mass="188219">MWLSMLSVWGSLLTLVASQSCPDPSENSASWVRLKPLGQCKDGESTCPYRITLPPLTVQLPKSFRELEKMARELQSLTQMVNQLKEDCRECKERQGMDWNIQTDDKVENVERVQASRGTLNTKERQQDLAKRESTVQVTTSRSTVEDTIIISSNAKDINPTSFGKQRNTNQERNLNSRTTKPRAETNGGPKGTKPSQEKTISESMSKVRKGPSITTTKKIIIQSPMDKLAESSFPGDLDSEQPTQHEKHKVNTIKAGHEMYPSGTLTAKGKVKSIPSTVAEDDDDDDDDDDVEIKQHQTPKDDKVLGEKRLLTGTDTQNNREHEPNMKQLTRKQQDKVDKKKVADTGQKESRYYIFDGNNNGNVAKEGSVSIIQQPTLKNKEKKEIDNDGASATKPKPLKPGAYSERDAEVNPVNTDDTIRGQKKLTSPITGKANVSVNVSQINPQTLEIKSKNTFKPETDAKIDIGIDSKFNTAETVSGQVMSRSNISGIIYGIVDVSPTSPQTLDSKKLLNTDTDSESDAVMNSNPVNNVDTVSGVKNSRSPISHSVNATADVDLISAKKQSSNSKTSLKFSKNAEHNNGMDSNPINKTEAVTGQETSRSPISGITDVTVDASPTNLQILDSKNQSRTLTDSENDAVRDPKKVHNVATVSGVKNSRSSISDRANSTAGVDIINPQSVNSQNPFTHSIDVKSNNGTDSQSFNTSETGSRLQMPKSPISGITDAVEVNQTHPGTLDGTFKHTFNPGTDKKRKAETDLNPLNKVKMNTPLEMPQLPVTGRVDATVKVNQINPQMVYSNSENATMVSTPINKVETVSQLETPRSPISGRSHATTDQINPRAMDYIFKNPLKPGTISERKAGMYPFRDHTSDTVSQQETSESPISDSRLDVSGRNPSLYSNGDLPKRRFDFVRNRNVTQPRNGQTESSNPMSMDTERKKSLRNNKTTSLRSDVMTSGRHLPTGLFPKRQEKQQEITNQPERINPTGIRLSKDPRDRKAYILQRIPVNESKAFGSGGPKNTSRVIDYTMTNGTTHVDSKPLSSHNKELNRTAYDMSQSVRPTLATHGIMDQAHIKRAKIAPTVNLLHTMGNHQIESTSQTTVTKPRLEKPGESSEQDLVLETVNNIGSYSQPSVVEKTKGTDRRAGKNPFRTTNVDPNQENHKKLLSVGSIQNPGGKVPLVVVSTERNELNYTTTAATPYTTKTEFKDKHSKMPQFTPPIITTTQHFMDQDHVEQNKNTSGVKVSKKHVHHRIKKPSQETESKSSHSDTGNKELQSASDGQESGAVADLQPNSLDSIQNRAIGSMAIIMDKVKVSTGSKVSSTSTESTNENRARNSNPFIMDTVKASTEVNQATRSLDNPPDTYHKYRKTPLGSADSTEGNNGGHSIDNNNGNTYPVAVNRMTGSTLHKIPGGHTNNGNKKEPVTVNNMDDGQGLEKQLLGNCHGQCDLEPTPQSILNSRESSNNNRDKPSQDCSDFIMRYPTSGIYNVTPTGSGNRTFPVFCDMKSSGGGWTLIQHRFDGSISFSRTWNEYKKGFGNLTGEFWLGNDKIHWLTATKAMVLRIELEDLDGIKEYAQYDHFHVANESQYYRLTIEGYSGTAGDAMQYSKKFNHNQKNFTTPDRDNDQYTSGNCGDYYSSGWWFDACMAANLNGKYYETRYRGVRNGIFWGTWHNISTESYPTHDRQSFKTVRMMIRPRTELLMN</sequence>
<evidence type="ECO:0000259" key="5">
    <source>
        <dbReference type="PROSITE" id="PS51406"/>
    </source>
</evidence>
<dbReference type="InterPro" id="IPR014716">
    <property type="entry name" value="Fibrinogen_a/b/g_C_1"/>
</dbReference>
<feature type="region of interest" description="Disordered" evidence="3">
    <location>
        <begin position="156"/>
        <end position="213"/>
    </location>
</feature>
<feature type="compositionally biased region" description="Polar residues" evidence="3">
    <location>
        <begin position="869"/>
        <end position="882"/>
    </location>
</feature>
<feature type="region of interest" description="Disordered" evidence="3">
    <location>
        <begin position="1310"/>
        <end position="1332"/>
    </location>
</feature>
<feature type="region of interest" description="Disordered" evidence="3">
    <location>
        <begin position="261"/>
        <end position="345"/>
    </location>
</feature>
<feature type="compositionally biased region" description="Low complexity" evidence="3">
    <location>
        <begin position="1310"/>
        <end position="1324"/>
    </location>
</feature>
<accession>A0A2D0RIB0</accession>
<evidence type="ECO:0000256" key="4">
    <source>
        <dbReference type="SAM" id="SignalP"/>
    </source>
</evidence>
<dbReference type="SUPFAM" id="SSF56496">
    <property type="entry name" value="Fibrinogen C-terminal domain-like"/>
    <property type="match status" value="1"/>
</dbReference>
<dbReference type="PANTHER" id="PTHR19143:SF189">
    <property type="entry name" value="FIBROLEUKIN"/>
    <property type="match status" value="1"/>
</dbReference>
<feature type="compositionally biased region" description="Basic and acidic residues" evidence="3">
    <location>
        <begin position="1252"/>
        <end position="1267"/>
    </location>
</feature>
<dbReference type="FunFam" id="3.90.215.10:FF:000001">
    <property type="entry name" value="Tenascin isoform 1"/>
    <property type="match status" value="1"/>
</dbReference>
<dbReference type="InterPro" id="IPR020837">
    <property type="entry name" value="Fibrinogen_CS"/>
</dbReference>
<evidence type="ECO:0000256" key="2">
    <source>
        <dbReference type="SAM" id="Coils"/>
    </source>
</evidence>
<feature type="region of interest" description="Disordered" evidence="3">
    <location>
        <begin position="1439"/>
        <end position="1470"/>
    </location>
</feature>
<feature type="compositionally biased region" description="Basic residues" evidence="3">
    <location>
        <begin position="1240"/>
        <end position="1251"/>
    </location>
</feature>
<feature type="region of interest" description="Disordered" evidence="3">
    <location>
        <begin position="1230"/>
        <end position="1288"/>
    </location>
</feature>
<dbReference type="PANTHER" id="PTHR19143">
    <property type="entry name" value="FIBRINOGEN/TENASCIN/ANGIOPOEITIN"/>
    <property type="match status" value="1"/>
</dbReference>